<feature type="domain" description="D-isomer specific 2-hydroxyacid dehydrogenase NAD-binding" evidence="6">
    <location>
        <begin position="137"/>
        <end position="313"/>
    </location>
</feature>
<feature type="domain" description="D-isomer specific 2-hydroxyacid dehydrogenase catalytic" evidence="5">
    <location>
        <begin position="46"/>
        <end position="345"/>
    </location>
</feature>
<evidence type="ECO:0000313" key="7">
    <source>
        <dbReference type="EMBL" id="KYD13643.1"/>
    </source>
</evidence>
<sequence length="361" mass="40241">MIACLLCLLRWMNEGTEKYINNAGREKMKKFKVVVTDYEFQTLAPEQEVLSSLNVDFVAVQCRTEEEVIAACKDADAIINQYAPVSAKVIANLENCKVISRYGVGVNTVDVDAATQKGIIVANVTDYSVDEVSDHAFALLLSLVRKVVKLNSEVKSGVWNFNLGKPIYRLRGRTLGLVGLGRIPQALAKKAQSFGLNIIAYDPYISQEVANQLNVKLVELNDLFKQSDYISVHAPLTKDTRGMISDEQFDLAKKELFIVNTARGPVIDETALIRALQDGKIAGAGLDVTEYEPIQPDNPLLKMENVIITPHVAWYSEESESELKRKTAQNVADVLSGYYPKYLVNPSVKEKVHLREKELYV</sequence>
<dbReference type="PATRIC" id="fig|81408.3.peg.3748"/>
<proteinExistence type="inferred from homology"/>
<evidence type="ECO:0000313" key="8">
    <source>
        <dbReference type="Proteomes" id="UP000075455"/>
    </source>
</evidence>
<comment type="caution">
    <text evidence="7">The sequence shown here is derived from an EMBL/GenBank/DDBJ whole genome shotgun (WGS) entry which is preliminary data.</text>
</comment>
<dbReference type="InterPro" id="IPR043322">
    <property type="entry name" value="CtBP"/>
</dbReference>
<dbReference type="FunFam" id="3.40.50.720:FF:000203">
    <property type="entry name" value="D-3-phosphoglycerate dehydrogenase (SerA)"/>
    <property type="match status" value="1"/>
</dbReference>
<comment type="similarity">
    <text evidence="1 4">Belongs to the D-isomer specific 2-hydroxyacid dehydrogenase family.</text>
</comment>
<dbReference type="Pfam" id="PF02826">
    <property type="entry name" value="2-Hacid_dh_C"/>
    <property type="match status" value="1"/>
</dbReference>
<gene>
    <name evidence="7" type="ORF">B4119_1643</name>
</gene>
<name>A0A150LMQ9_9BACL</name>
<dbReference type="STRING" id="81408.B4119_1643"/>
<dbReference type="GO" id="GO:0051287">
    <property type="term" value="F:NAD binding"/>
    <property type="evidence" value="ECO:0007669"/>
    <property type="project" value="InterPro"/>
</dbReference>
<dbReference type="Pfam" id="PF00389">
    <property type="entry name" value="2-Hacid_dh"/>
    <property type="match status" value="1"/>
</dbReference>
<dbReference type="InterPro" id="IPR050418">
    <property type="entry name" value="D-iso_2-hydroxyacid_DH_PdxB"/>
</dbReference>
<dbReference type="SUPFAM" id="SSF51735">
    <property type="entry name" value="NAD(P)-binding Rossmann-fold domains"/>
    <property type="match status" value="1"/>
</dbReference>
<evidence type="ECO:0000256" key="2">
    <source>
        <dbReference type="ARBA" id="ARBA00023002"/>
    </source>
</evidence>
<evidence type="ECO:0000256" key="4">
    <source>
        <dbReference type="RuleBase" id="RU003719"/>
    </source>
</evidence>
<dbReference type="eggNOG" id="COG0111">
    <property type="taxonomic scope" value="Bacteria"/>
</dbReference>
<dbReference type="Gene3D" id="3.40.50.720">
    <property type="entry name" value="NAD(P)-binding Rossmann-like Domain"/>
    <property type="match status" value="2"/>
</dbReference>
<dbReference type="GO" id="GO:0004617">
    <property type="term" value="F:phosphoglycerate dehydrogenase activity"/>
    <property type="evidence" value="ECO:0007669"/>
    <property type="project" value="UniProtKB-EC"/>
</dbReference>
<dbReference type="SUPFAM" id="SSF52283">
    <property type="entry name" value="Formate/glycerate dehydrogenase catalytic domain-like"/>
    <property type="match status" value="1"/>
</dbReference>
<evidence type="ECO:0000256" key="1">
    <source>
        <dbReference type="ARBA" id="ARBA00005854"/>
    </source>
</evidence>
<evidence type="ECO:0000259" key="5">
    <source>
        <dbReference type="Pfam" id="PF00389"/>
    </source>
</evidence>
<dbReference type="CDD" id="cd05299">
    <property type="entry name" value="CtBP_dh"/>
    <property type="match status" value="1"/>
</dbReference>
<dbReference type="InterPro" id="IPR006140">
    <property type="entry name" value="D-isomer_DH_NAD-bd"/>
</dbReference>
<protein>
    <submittedName>
        <fullName evidence="7">D-3-phosphoglycerate dehydrogenase</fullName>
        <ecNumber evidence="7">1.1.1.95</ecNumber>
    </submittedName>
</protein>
<evidence type="ECO:0000256" key="3">
    <source>
        <dbReference type="ARBA" id="ARBA00023027"/>
    </source>
</evidence>
<dbReference type="GO" id="GO:0003714">
    <property type="term" value="F:transcription corepressor activity"/>
    <property type="evidence" value="ECO:0007669"/>
    <property type="project" value="InterPro"/>
</dbReference>
<keyword evidence="3" id="KW-0520">NAD</keyword>
<dbReference type="PANTHER" id="PTHR43761:SF1">
    <property type="entry name" value="D-ISOMER SPECIFIC 2-HYDROXYACID DEHYDROGENASE CATALYTIC DOMAIN-CONTAINING PROTEIN-RELATED"/>
    <property type="match status" value="1"/>
</dbReference>
<organism evidence="7 8">
    <name type="scientific">Saccharococcus caldoxylosilyticus</name>
    <dbReference type="NCBI Taxonomy" id="81408"/>
    <lineage>
        <taxon>Bacteria</taxon>
        <taxon>Bacillati</taxon>
        <taxon>Bacillota</taxon>
        <taxon>Bacilli</taxon>
        <taxon>Bacillales</taxon>
        <taxon>Anoxybacillaceae</taxon>
        <taxon>Saccharococcus</taxon>
    </lineage>
</organism>
<dbReference type="EMBL" id="LQYS01000048">
    <property type="protein sequence ID" value="KYD13643.1"/>
    <property type="molecule type" value="Genomic_DNA"/>
</dbReference>
<dbReference type="AlphaFoldDB" id="A0A150LMQ9"/>
<keyword evidence="2 4" id="KW-0560">Oxidoreductase</keyword>
<dbReference type="Proteomes" id="UP000075455">
    <property type="component" value="Unassembled WGS sequence"/>
</dbReference>
<accession>A0A150LMQ9</accession>
<dbReference type="InterPro" id="IPR036291">
    <property type="entry name" value="NAD(P)-bd_dom_sf"/>
</dbReference>
<dbReference type="PANTHER" id="PTHR43761">
    <property type="entry name" value="D-ISOMER SPECIFIC 2-HYDROXYACID DEHYDROGENASE FAMILY PROTEIN (AFU_ORTHOLOGUE AFUA_1G13630)"/>
    <property type="match status" value="1"/>
</dbReference>
<evidence type="ECO:0000259" key="6">
    <source>
        <dbReference type="Pfam" id="PF02826"/>
    </source>
</evidence>
<dbReference type="EC" id="1.1.1.95" evidence="7"/>
<dbReference type="InterPro" id="IPR006139">
    <property type="entry name" value="D-isomer_2_OHA_DH_cat_dom"/>
</dbReference>
<reference evidence="7 8" key="1">
    <citation type="submission" date="2016-01" db="EMBL/GenBank/DDBJ databases">
        <title>Draft Genome Sequences of Seven Thermophilic Sporeformers Isolated from Foods.</title>
        <authorList>
            <person name="Berendsen E.M."/>
            <person name="Wells-Bennik M.H."/>
            <person name="Krawcyk A.O."/>
            <person name="De Jong A."/>
            <person name="Holsappel S."/>
            <person name="Eijlander R.T."/>
            <person name="Kuipers O.P."/>
        </authorList>
    </citation>
    <scope>NUCLEOTIDE SEQUENCE [LARGE SCALE GENOMIC DNA]</scope>
    <source>
        <strain evidence="7 8">B4119</strain>
    </source>
</reference>